<dbReference type="RefSeq" id="WP_156230045.1">
    <property type="nucleotide sequence ID" value="NZ_CP046455.1"/>
</dbReference>
<reference evidence="2 3" key="1">
    <citation type="submission" date="2019-11" db="EMBL/GenBank/DDBJ databases">
        <title>Complete genome sequence of Corynebacterium kalinowskii 1959, a novel Corynebacterium species isolated from soil of a small paddock in Vilsendorf, Germany.</title>
        <authorList>
            <person name="Schaffert L."/>
            <person name="Ruwe M."/>
            <person name="Milse J."/>
            <person name="Hanuschka K."/>
            <person name="Ortseifen V."/>
            <person name="Droste J."/>
            <person name="Brandt D."/>
            <person name="Schlueter L."/>
            <person name="Kutter Y."/>
            <person name="Vinke S."/>
            <person name="Viehoefer P."/>
            <person name="Jacob L."/>
            <person name="Luebke N.-C."/>
            <person name="Schulte-Berndt E."/>
            <person name="Hain C."/>
            <person name="Linder M."/>
            <person name="Schmidt P."/>
            <person name="Wollenschlaeger L."/>
            <person name="Luttermann T."/>
            <person name="Thieme E."/>
            <person name="Hassa J."/>
            <person name="Haak M."/>
            <person name="Wittchen M."/>
            <person name="Mentz A."/>
            <person name="Persicke M."/>
            <person name="Busche T."/>
            <person name="Ruckert C."/>
        </authorList>
    </citation>
    <scope>NUCLEOTIDE SEQUENCE [LARGE SCALE GENOMIC DNA]</scope>
    <source>
        <strain evidence="2 3">2039</strain>
    </source>
</reference>
<proteinExistence type="predicted"/>
<accession>A0A6B8VQQ4</accession>
<dbReference type="GO" id="GO:0005576">
    <property type="term" value="C:extracellular region"/>
    <property type="evidence" value="ECO:0007669"/>
    <property type="project" value="TreeGrafter"/>
</dbReference>
<dbReference type="KEGG" id="cok:COCCU_02545"/>
<dbReference type="EMBL" id="CP046455">
    <property type="protein sequence ID" value="QGU06463.1"/>
    <property type="molecule type" value="Genomic_DNA"/>
</dbReference>
<dbReference type="NCBIfam" id="TIGR03919">
    <property type="entry name" value="T7SS_EccB"/>
    <property type="match status" value="1"/>
</dbReference>
<sequence>MSEVLLPTTRAQVSGHRFLRRRVEHALVLGDLRMIHDPLARRQRALLFGVVAMVMIGLGAGLLALVRPAADPGQAAILRADSGALFVRVEERLHPVHNLASARLVAGEAADPAKISDEVLLSHQLGAPVGLIDAPAVLPAAPPGEVGWAVCEDVSAQRLGVVAGVRPENLGEEEAVLVESSGASYLLNTEGRFRLPDPDSREGRVIRRALGITSDTPRWEPRPEVLEVAVAGPDFAVPAEARRVLLAAELAWLETPSGLVQLSEVQSRILGDLGTPVEEVPRELVADHPDAPDPPPLNLPERRYTWVDPAAGPLCLSGERGHPGRLAELPGAVELPGVSVAQFYAGPVTGTLAVDTGSGYRVVSESGLVHPVPDPEVFGVLGLSPEQVSAPWPILKLLPQGTVLDPVAARRIQFPGPSAEGVGES</sequence>
<keyword evidence="3" id="KW-1185">Reference proteome</keyword>
<dbReference type="PANTHER" id="PTHR40765">
    <property type="entry name" value="ESX-2 SECRETION SYSTEM ATPASE ECCB2"/>
    <property type="match status" value="1"/>
</dbReference>
<keyword evidence="1" id="KW-1133">Transmembrane helix</keyword>
<organism evidence="2 3">
    <name type="scientific">Corynebacterium occultum</name>
    <dbReference type="NCBI Taxonomy" id="2675219"/>
    <lineage>
        <taxon>Bacteria</taxon>
        <taxon>Bacillati</taxon>
        <taxon>Actinomycetota</taxon>
        <taxon>Actinomycetes</taxon>
        <taxon>Mycobacteriales</taxon>
        <taxon>Corynebacteriaceae</taxon>
        <taxon>Corynebacterium</taxon>
    </lineage>
</organism>
<dbReference type="AlphaFoldDB" id="A0A6B8VQQ4"/>
<dbReference type="InterPro" id="IPR007795">
    <property type="entry name" value="T7SS_EccB"/>
</dbReference>
<dbReference type="PANTHER" id="PTHR40765:SF2">
    <property type="entry name" value="ESX-2 SECRETION SYSTEM ATPASE ECCB2"/>
    <property type="match status" value="1"/>
</dbReference>
<dbReference type="InterPro" id="IPR044857">
    <property type="entry name" value="T7SS_EccB_R1"/>
</dbReference>
<name>A0A6B8VQQ4_9CORY</name>
<evidence type="ECO:0000313" key="3">
    <source>
        <dbReference type="Proteomes" id="UP000424462"/>
    </source>
</evidence>
<evidence type="ECO:0000256" key="1">
    <source>
        <dbReference type="SAM" id="Phobius"/>
    </source>
</evidence>
<evidence type="ECO:0000313" key="2">
    <source>
        <dbReference type="EMBL" id="QGU06463.1"/>
    </source>
</evidence>
<dbReference type="Pfam" id="PF05108">
    <property type="entry name" value="T7SS_ESX1_EccB"/>
    <property type="match status" value="2"/>
</dbReference>
<dbReference type="Proteomes" id="UP000424462">
    <property type="component" value="Chromosome"/>
</dbReference>
<protein>
    <submittedName>
        <fullName evidence="2">ESX-1 secretion system protein eccB1</fullName>
    </submittedName>
</protein>
<feature type="transmembrane region" description="Helical" evidence="1">
    <location>
        <begin position="45"/>
        <end position="66"/>
    </location>
</feature>
<keyword evidence="1" id="KW-0472">Membrane</keyword>
<keyword evidence="1" id="KW-0812">Transmembrane</keyword>
<gene>
    <name evidence="2" type="primary">eccB1</name>
    <name evidence="2" type="ORF">COCCU_02545</name>
</gene>
<dbReference type="Gene3D" id="3.30.2390.20">
    <property type="entry name" value="Type VII secretion system EccB, repeat 1 domain"/>
    <property type="match status" value="1"/>
</dbReference>